<evidence type="ECO:0000256" key="4">
    <source>
        <dbReference type="ARBA" id="ARBA00022833"/>
    </source>
</evidence>
<dbReference type="GO" id="GO:0005737">
    <property type="term" value="C:cytoplasm"/>
    <property type="evidence" value="ECO:0007669"/>
    <property type="project" value="UniProtKB-ARBA"/>
</dbReference>
<evidence type="ECO:0000259" key="10">
    <source>
        <dbReference type="PROSITE" id="PS50188"/>
    </source>
</evidence>
<dbReference type="Gene3D" id="4.10.830.40">
    <property type="match status" value="1"/>
</dbReference>
<dbReference type="InterPro" id="IPR003877">
    <property type="entry name" value="SPRY_dom"/>
</dbReference>
<dbReference type="PROSITE" id="PS50119">
    <property type="entry name" value="ZF_BBOX"/>
    <property type="match status" value="1"/>
</dbReference>
<dbReference type="GO" id="GO:0016874">
    <property type="term" value="F:ligase activity"/>
    <property type="evidence" value="ECO:0007669"/>
    <property type="project" value="UniProtKB-KW"/>
</dbReference>
<dbReference type="InterPro" id="IPR006574">
    <property type="entry name" value="PRY"/>
</dbReference>
<keyword evidence="3 6" id="KW-0863">Zinc-finger</keyword>
<accession>A0A6G1QB49</accession>
<dbReference type="PROSITE" id="PS00518">
    <property type="entry name" value="ZF_RING_1"/>
    <property type="match status" value="1"/>
</dbReference>
<dbReference type="InterPro" id="IPR043136">
    <property type="entry name" value="B30.2/SPRY_sf"/>
</dbReference>
<reference evidence="12" key="2">
    <citation type="submission" date="2019-02" db="EMBL/GenBank/DDBJ databases">
        <title>Opniocepnalus argus Var Kimnra genome.</title>
        <authorList>
            <person name="Zhou C."/>
            <person name="Xiao S."/>
        </authorList>
    </citation>
    <scope>NUCLEOTIDE SEQUENCE [LARGE SCALE GENOMIC DNA]</scope>
</reference>
<proteinExistence type="predicted"/>
<dbReference type="AlphaFoldDB" id="A0A6G1QB49"/>
<dbReference type="InterPro" id="IPR003879">
    <property type="entry name" value="Butyrophylin_SPRY"/>
</dbReference>
<dbReference type="InterPro" id="IPR058030">
    <property type="entry name" value="TRIM8/14/16/25/29/45/65_CC"/>
</dbReference>
<dbReference type="Pfam" id="PF13765">
    <property type="entry name" value="PRY"/>
    <property type="match status" value="1"/>
</dbReference>
<dbReference type="SUPFAM" id="SSF57850">
    <property type="entry name" value="RING/U-box"/>
    <property type="match status" value="1"/>
</dbReference>
<keyword evidence="1" id="KW-0399">Innate immunity</keyword>
<evidence type="ECO:0000256" key="7">
    <source>
        <dbReference type="SAM" id="Coils"/>
    </source>
</evidence>
<keyword evidence="12" id="KW-1185">Reference proteome</keyword>
<dbReference type="InterPro" id="IPR001841">
    <property type="entry name" value="Znf_RING"/>
</dbReference>
<dbReference type="GO" id="GO:0045087">
    <property type="term" value="P:innate immune response"/>
    <property type="evidence" value="ECO:0007669"/>
    <property type="project" value="UniProtKB-KW"/>
</dbReference>
<dbReference type="SUPFAM" id="SSF49899">
    <property type="entry name" value="Concanavalin A-like lectins/glucanases"/>
    <property type="match status" value="1"/>
</dbReference>
<dbReference type="InterPro" id="IPR051051">
    <property type="entry name" value="E3_ubiq-ligase_TRIM/RNF"/>
</dbReference>
<dbReference type="Pfam" id="PF15227">
    <property type="entry name" value="zf-C3HC4_4"/>
    <property type="match status" value="1"/>
</dbReference>
<dbReference type="Proteomes" id="UP000503349">
    <property type="component" value="Chromosome 14"/>
</dbReference>
<evidence type="ECO:0000259" key="8">
    <source>
        <dbReference type="PROSITE" id="PS50089"/>
    </source>
</evidence>
<keyword evidence="11" id="KW-0436">Ligase</keyword>
<keyword evidence="2" id="KW-0479">Metal-binding</keyword>
<dbReference type="InterPro" id="IPR013320">
    <property type="entry name" value="ConA-like_dom_sf"/>
</dbReference>
<dbReference type="InterPro" id="IPR000315">
    <property type="entry name" value="Znf_B-box"/>
</dbReference>
<evidence type="ECO:0000256" key="3">
    <source>
        <dbReference type="ARBA" id="ARBA00022771"/>
    </source>
</evidence>
<dbReference type="PROSITE" id="PS50188">
    <property type="entry name" value="B302_SPRY"/>
    <property type="match status" value="1"/>
</dbReference>
<evidence type="ECO:0000259" key="9">
    <source>
        <dbReference type="PROSITE" id="PS50119"/>
    </source>
</evidence>
<dbReference type="Pfam" id="PF25600">
    <property type="entry name" value="TRIM_CC"/>
    <property type="match status" value="1"/>
</dbReference>
<feature type="domain" description="B30.2/SPRY" evidence="10">
    <location>
        <begin position="373"/>
        <end position="563"/>
    </location>
</feature>
<dbReference type="CDD" id="cd19769">
    <property type="entry name" value="Bbox2_TRIM16-like"/>
    <property type="match status" value="1"/>
</dbReference>
<gene>
    <name evidence="11" type="ORF">EXN66_Car015185</name>
</gene>
<feature type="domain" description="RING-type" evidence="8">
    <location>
        <begin position="15"/>
        <end position="58"/>
    </location>
</feature>
<feature type="domain" description="B box-type" evidence="9">
    <location>
        <begin position="143"/>
        <end position="183"/>
    </location>
</feature>
<dbReference type="InterPro" id="IPR001870">
    <property type="entry name" value="B30.2/SPRY"/>
</dbReference>
<evidence type="ECO:0000313" key="12">
    <source>
        <dbReference type="Proteomes" id="UP000503349"/>
    </source>
</evidence>
<evidence type="ECO:0000256" key="5">
    <source>
        <dbReference type="ARBA" id="ARBA00022859"/>
    </source>
</evidence>
<dbReference type="InterPro" id="IPR017907">
    <property type="entry name" value="Znf_RING_CS"/>
</dbReference>
<name>A0A6G1QB49_CHAAH</name>
<evidence type="ECO:0000256" key="2">
    <source>
        <dbReference type="ARBA" id="ARBA00022723"/>
    </source>
</evidence>
<dbReference type="PANTHER" id="PTHR25465">
    <property type="entry name" value="B-BOX DOMAIN CONTAINING"/>
    <property type="match status" value="1"/>
</dbReference>
<dbReference type="SMART" id="SM00449">
    <property type="entry name" value="SPRY"/>
    <property type="match status" value="1"/>
</dbReference>
<dbReference type="CDD" id="cd16040">
    <property type="entry name" value="SPRY_PRY_SNTX"/>
    <property type="match status" value="1"/>
</dbReference>
<dbReference type="GO" id="GO:0008270">
    <property type="term" value="F:zinc ion binding"/>
    <property type="evidence" value="ECO:0007669"/>
    <property type="project" value="UniProtKB-KW"/>
</dbReference>
<dbReference type="Pfam" id="PF00643">
    <property type="entry name" value="zf-B_box"/>
    <property type="match status" value="1"/>
</dbReference>
<dbReference type="Gene3D" id="2.60.120.920">
    <property type="match status" value="1"/>
</dbReference>
<dbReference type="EMBL" id="CM015725">
    <property type="protein sequence ID" value="KAF3699498.1"/>
    <property type="molecule type" value="Genomic_DNA"/>
</dbReference>
<organism evidence="11 12">
    <name type="scientific">Channa argus</name>
    <name type="common">Northern snakehead</name>
    <name type="synonym">Ophicephalus argus</name>
    <dbReference type="NCBI Taxonomy" id="215402"/>
    <lineage>
        <taxon>Eukaryota</taxon>
        <taxon>Metazoa</taxon>
        <taxon>Chordata</taxon>
        <taxon>Craniata</taxon>
        <taxon>Vertebrata</taxon>
        <taxon>Euteleostomi</taxon>
        <taxon>Actinopterygii</taxon>
        <taxon>Neopterygii</taxon>
        <taxon>Teleostei</taxon>
        <taxon>Neoteleostei</taxon>
        <taxon>Acanthomorphata</taxon>
        <taxon>Anabantaria</taxon>
        <taxon>Anabantiformes</taxon>
        <taxon>Channoidei</taxon>
        <taxon>Channidae</taxon>
        <taxon>Channa</taxon>
    </lineage>
</organism>
<keyword evidence="4" id="KW-0862">Zinc</keyword>
<sequence>MAAATISIEQDQFCCPVCLEVLRDPVTIPCGHSYCWDCIEDYWNRPKQKDHYSCPQCRQVFSPRPLLSRNTVLGEVVEKFQRNELQTAAKSEEVNCSACTGRKSKAVKSCLECCGSYCVAHLRVHEERFHGRVHKLIPAFDKLRENLCSQHNKLLRLYCRSDQQCVCSQCVKERHKGHDAVSVLDERAVQQKKLKETSLKSVQKLKDMEKELRYVIKYIKHSTDAAVEESERIFSKLIHSIEKQSCEVKEVLRVQEKAAVRQAEEVMEKIQREMGELRRMDDELEQLCRTQDNILFLQKCKSFHFPNKSVEMPSTDSLPYMMYKTMRGTLVELKDSLDETLEREFNRISDKVLSLKEASNKGASVKTKEKDADISFNADPKTRADFLQYYNDLTLDLNTANPYLSFSDDQRVVTTRSDLQSYPYHTDRFTSWAQVLCRAGMAGRCYWEVEWGGNGGVSIGVCFKNMSRSGGGSDSKLGHNSKSWSLDCSYYSCSFQHNKKSVAIDVPCCSRIGVYLDYRGGTLSFYNVPNTMVLLYKVKTTFSQPVYPGFWVGLGSTLKLCAL</sequence>
<dbReference type="Gene3D" id="3.30.160.60">
    <property type="entry name" value="Classic Zinc Finger"/>
    <property type="match status" value="1"/>
</dbReference>
<dbReference type="SMART" id="SM00589">
    <property type="entry name" value="PRY"/>
    <property type="match status" value="1"/>
</dbReference>
<evidence type="ECO:0000256" key="6">
    <source>
        <dbReference type="PROSITE-ProRule" id="PRU00024"/>
    </source>
</evidence>
<dbReference type="PROSITE" id="PS50089">
    <property type="entry name" value="ZF_RING_2"/>
    <property type="match status" value="1"/>
</dbReference>
<dbReference type="PRINTS" id="PR01407">
    <property type="entry name" value="BUTYPHLNCDUF"/>
</dbReference>
<reference evidence="11 12" key="1">
    <citation type="submission" date="2019-02" db="EMBL/GenBank/DDBJ databases">
        <title>Opniocepnalus argus genome.</title>
        <authorList>
            <person name="Zhou C."/>
            <person name="Xiao S."/>
        </authorList>
    </citation>
    <scope>NUCLEOTIDE SEQUENCE [LARGE SCALE GENOMIC DNA]</scope>
    <source>
        <strain evidence="11">OARG1902GOOAL</strain>
        <tissue evidence="11">Muscle</tissue>
    </source>
</reference>
<dbReference type="SMART" id="SM00336">
    <property type="entry name" value="BBOX"/>
    <property type="match status" value="1"/>
</dbReference>
<dbReference type="Gene3D" id="3.30.40.10">
    <property type="entry name" value="Zinc/RING finger domain, C3HC4 (zinc finger)"/>
    <property type="match status" value="1"/>
</dbReference>
<keyword evidence="7" id="KW-0175">Coiled coil</keyword>
<evidence type="ECO:0000256" key="1">
    <source>
        <dbReference type="ARBA" id="ARBA00022588"/>
    </source>
</evidence>
<feature type="coiled-coil region" evidence="7">
    <location>
        <begin position="253"/>
        <end position="290"/>
    </location>
</feature>
<protein>
    <submittedName>
        <fullName evidence="11">E3 ubiquitin/ISG15 ligase TRIM25</fullName>
    </submittedName>
</protein>
<dbReference type="Pfam" id="PF00622">
    <property type="entry name" value="SPRY"/>
    <property type="match status" value="1"/>
</dbReference>
<dbReference type="SUPFAM" id="SSF57845">
    <property type="entry name" value="B-box zinc-binding domain"/>
    <property type="match status" value="1"/>
</dbReference>
<dbReference type="PANTHER" id="PTHR25465:SF80">
    <property type="entry name" value="TRIPARTITE MOTIF-CONTAINING PROTEIN 16-LIKE"/>
    <property type="match status" value="1"/>
</dbReference>
<dbReference type="OrthoDB" id="6270329at2759"/>
<evidence type="ECO:0000313" key="11">
    <source>
        <dbReference type="EMBL" id="KAF3699498.1"/>
    </source>
</evidence>
<dbReference type="InterPro" id="IPR013083">
    <property type="entry name" value="Znf_RING/FYVE/PHD"/>
</dbReference>
<dbReference type="SMART" id="SM00184">
    <property type="entry name" value="RING"/>
    <property type="match status" value="1"/>
</dbReference>
<keyword evidence="5" id="KW-0391">Immunity</keyword>